<dbReference type="Pfam" id="PF11951">
    <property type="entry name" value="Fungal_trans_2"/>
    <property type="match status" value="1"/>
</dbReference>
<sequence>MRPRNNEPPKWYRGAKLAERCLAQSNPATRCQSRDNAQTTRVRSQLGIRVCLDSVLSDCVHPLDPNTEVDHYNWLIQGTERERRRIDGFAGLSHDLMHYFAKITHLASMRVRCPASGPVQLPVARKIKDKLNNFRQWSDLSEGYQTSQELLDSCELDENGKVATNVKVTELIGESYVAAAQIYLQCRVFRRRRDHQIVKELLDRLILTIKYQPISGPLFTAQTPLFAVFIGGLVAYEQDDRRAISAWFDPICEGPRGNVPPAYEALKYAWRWQDDYERRRGKVAQRAQDDGPGEGSDGEEVWENTDPWWEKLVRAMTSKCGRINLC</sequence>
<keyword evidence="4" id="KW-1185">Reference proteome</keyword>
<dbReference type="AlphaFoldDB" id="A0AA40EST8"/>
<evidence type="ECO:0000313" key="4">
    <source>
        <dbReference type="Proteomes" id="UP001172159"/>
    </source>
</evidence>
<keyword evidence="1" id="KW-0539">Nucleus</keyword>
<reference evidence="3" key="1">
    <citation type="submission" date="2023-06" db="EMBL/GenBank/DDBJ databases">
        <title>Genome-scale phylogeny and comparative genomics of the fungal order Sordariales.</title>
        <authorList>
            <consortium name="Lawrence Berkeley National Laboratory"/>
            <person name="Hensen N."/>
            <person name="Bonometti L."/>
            <person name="Westerberg I."/>
            <person name="Brannstrom I.O."/>
            <person name="Guillou S."/>
            <person name="Cros-Aarteil S."/>
            <person name="Calhoun S."/>
            <person name="Haridas S."/>
            <person name="Kuo A."/>
            <person name="Mondo S."/>
            <person name="Pangilinan J."/>
            <person name="Riley R."/>
            <person name="Labutti K."/>
            <person name="Andreopoulos B."/>
            <person name="Lipzen A."/>
            <person name="Chen C."/>
            <person name="Yanf M."/>
            <person name="Daum C."/>
            <person name="Ng V."/>
            <person name="Clum A."/>
            <person name="Steindorff A."/>
            <person name="Ohm R."/>
            <person name="Martin F."/>
            <person name="Silar P."/>
            <person name="Natvig D."/>
            <person name="Lalanne C."/>
            <person name="Gautier V."/>
            <person name="Ament-Velasquez S.L."/>
            <person name="Kruys A."/>
            <person name="Hutchinson M.I."/>
            <person name="Powell A.J."/>
            <person name="Barry K."/>
            <person name="Miller A.N."/>
            <person name="Grigoriev I.V."/>
            <person name="Debuchy R."/>
            <person name="Gladieux P."/>
            <person name="Thoren M.H."/>
            <person name="Johannesson H."/>
        </authorList>
    </citation>
    <scope>NUCLEOTIDE SEQUENCE</scope>
    <source>
        <strain evidence="3">CBS 540.89</strain>
    </source>
</reference>
<comment type="caution">
    <text evidence="3">The sequence shown here is derived from an EMBL/GenBank/DDBJ whole genome shotgun (WGS) entry which is preliminary data.</text>
</comment>
<organism evidence="3 4">
    <name type="scientific">Apiosordaria backusii</name>
    <dbReference type="NCBI Taxonomy" id="314023"/>
    <lineage>
        <taxon>Eukaryota</taxon>
        <taxon>Fungi</taxon>
        <taxon>Dikarya</taxon>
        <taxon>Ascomycota</taxon>
        <taxon>Pezizomycotina</taxon>
        <taxon>Sordariomycetes</taxon>
        <taxon>Sordariomycetidae</taxon>
        <taxon>Sordariales</taxon>
        <taxon>Lasiosphaeriaceae</taxon>
        <taxon>Apiosordaria</taxon>
    </lineage>
</organism>
<gene>
    <name evidence="3" type="ORF">B0T21DRAFT_380988</name>
</gene>
<evidence type="ECO:0000256" key="1">
    <source>
        <dbReference type="ARBA" id="ARBA00023242"/>
    </source>
</evidence>
<protein>
    <submittedName>
        <fullName evidence="3">Fungal-specific transcription factor domain-containing protein</fullName>
    </submittedName>
</protein>
<proteinExistence type="predicted"/>
<accession>A0AA40EST8</accession>
<dbReference type="EMBL" id="JAUKTV010000002">
    <property type="protein sequence ID" value="KAK0744873.1"/>
    <property type="molecule type" value="Genomic_DNA"/>
</dbReference>
<evidence type="ECO:0000256" key="2">
    <source>
        <dbReference type="SAM" id="MobiDB-lite"/>
    </source>
</evidence>
<dbReference type="Proteomes" id="UP001172159">
    <property type="component" value="Unassembled WGS sequence"/>
</dbReference>
<name>A0AA40EST8_9PEZI</name>
<evidence type="ECO:0000313" key="3">
    <source>
        <dbReference type="EMBL" id="KAK0744873.1"/>
    </source>
</evidence>
<dbReference type="InterPro" id="IPR021858">
    <property type="entry name" value="Fun_TF"/>
</dbReference>
<feature type="region of interest" description="Disordered" evidence="2">
    <location>
        <begin position="281"/>
        <end position="301"/>
    </location>
</feature>